<evidence type="ECO:0000259" key="7">
    <source>
        <dbReference type="PROSITE" id="PS51469"/>
    </source>
</evidence>
<protein>
    <recommendedName>
        <fullName evidence="7">SUN domain-containing protein</fullName>
    </recommendedName>
</protein>
<feature type="compositionally biased region" description="Low complexity" evidence="5">
    <location>
        <begin position="478"/>
        <end position="492"/>
    </location>
</feature>
<feature type="compositionally biased region" description="Polar residues" evidence="5">
    <location>
        <begin position="198"/>
        <end position="214"/>
    </location>
</feature>
<dbReference type="InterPro" id="IPR012919">
    <property type="entry name" value="SUN_dom"/>
</dbReference>
<feature type="region of interest" description="Disordered" evidence="5">
    <location>
        <begin position="107"/>
        <end position="129"/>
    </location>
</feature>
<feature type="region of interest" description="Disordered" evidence="5">
    <location>
        <begin position="714"/>
        <end position="784"/>
    </location>
</feature>
<feature type="region of interest" description="Disordered" evidence="5">
    <location>
        <begin position="379"/>
        <end position="451"/>
    </location>
</feature>
<dbReference type="Proteomes" id="UP000799421">
    <property type="component" value="Unassembled WGS sequence"/>
</dbReference>
<evidence type="ECO:0000313" key="9">
    <source>
        <dbReference type="Proteomes" id="UP000799421"/>
    </source>
</evidence>
<dbReference type="AlphaFoldDB" id="A0A6A7C3R3"/>
<proteinExistence type="predicted"/>
<keyword evidence="3" id="KW-1133">Transmembrane helix</keyword>
<evidence type="ECO:0000256" key="5">
    <source>
        <dbReference type="SAM" id="MobiDB-lite"/>
    </source>
</evidence>
<organism evidence="8 9">
    <name type="scientific">Piedraia hortae CBS 480.64</name>
    <dbReference type="NCBI Taxonomy" id="1314780"/>
    <lineage>
        <taxon>Eukaryota</taxon>
        <taxon>Fungi</taxon>
        <taxon>Dikarya</taxon>
        <taxon>Ascomycota</taxon>
        <taxon>Pezizomycotina</taxon>
        <taxon>Dothideomycetes</taxon>
        <taxon>Dothideomycetidae</taxon>
        <taxon>Capnodiales</taxon>
        <taxon>Piedraiaceae</taxon>
        <taxon>Piedraia</taxon>
    </lineage>
</organism>
<evidence type="ECO:0000256" key="2">
    <source>
        <dbReference type="ARBA" id="ARBA00022692"/>
    </source>
</evidence>
<keyword evidence="6" id="KW-0732">Signal</keyword>
<feature type="region of interest" description="Disordered" evidence="5">
    <location>
        <begin position="187"/>
        <end position="221"/>
    </location>
</feature>
<evidence type="ECO:0000313" key="8">
    <source>
        <dbReference type="EMBL" id="KAF2861897.1"/>
    </source>
</evidence>
<gene>
    <name evidence="8" type="ORF">K470DRAFT_256439</name>
</gene>
<keyword evidence="9" id="KW-1185">Reference proteome</keyword>
<feature type="compositionally biased region" description="Low complexity" evidence="5">
    <location>
        <begin position="107"/>
        <end position="121"/>
    </location>
</feature>
<reference evidence="8" key="1">
    <citation type="journal article" date="2020" name="Stud. Mycol.">
        <title>101 Dothideomycetes genomes: a test case for predicting lifestyles and emergence of pathogens.</title>
        <authorList>
            <person name="Haridas S."/>
            <person name="Albert R."/>
            <person name="Binder M."/>
            <person name="Bloem J."/>
            <person name="Labutti K."/>
            <person name="Salamov A."/>
            <person name="Andreopoulos B."/>
            <person name="Baker S."/>
            <person name="Barry K."/>
            <person name="Bills G."/>
            <person name="Bluhm B."/>
            <person name="Cannon C."/>
            <person name="Castanera R."/>
            <person name="Culley D."/>
            <person name="Daum C."/>
            <person name="Ezra D."/>
            <person name="Gonzalez J."/>
            <person name="Henrissat B."/>
            <person name="Kuo A."/>
            <person name="Liang C."/>
            <person name="Lipzen A."/>
            <person name="Lutzoni F."/>
            <person name="Magnuson J."/>
            <person name="Mondo S."/>
            <person name="Nolan M."/>
            <person name="Ohm R."/>
            <person name="Pangilinan J."/>
            <person name="Park H.-J."/>
            <person name="Ramirez L."/>
            <person name="Alfaro M."/>
            <person name="Sun H."/>
            <person name="Tritt A."/>
            <person name="Yoshinaga Y."/>
            <person name="Zwiers L.-H."/>
            <person name="Turgeon B."/>
            <person name="Goodwin S."/>
            <person name="Spatafora J."/>
            <person name="Crous P."/>
            <person name="Grigoriev I."/>
        </authorList>
    </citation>
    <scope>NUCLEOTIDE SEQUENCE</scope>
    <source>
        <strain evidence="8">CBS 480.64</strain>
    </source>
</reference>
<feature type="compositionally biased region" description="Polar residues" evidence="5">
    <location>
        <begin position="493"/>
        <end position="530"/>
    </location>
</feature>
<dbReference type="Gene3D" id="2.60.120.260">
    <property type="entry name" value="Galactose-binding domain-like"/>
    <property type="match status" value="1"/>
</dbReference>
<accession>A0A6A7C3R3</accession>
<dbReference type="GO" id="GO:0012505">
    <property type="term" value="C:endomembrane system"/>
    <property type="evidence" value="ECO:0007669"/>
    <property type="project" value="UniProtKB-SubCell"/>
</dbReference>
<feature type="domain" description="SUN" evidence="7">
    <location>
        <begin position="199"/>
        <end position="370"/>
    </location>
</feature>
<dbReference type="GO" id="GO:0005737">
    <property type="term" value="C:cytoplasm"/>
    <property type="evidence" value="ECO:0007669"/>
    <property type="project" value="TreeGrafter"/>
</dbReference>
<feature type="region of interest" description="Disordered" evidence="5">
    <location>
        <begin position="478"/>
        <end position="530"/>
    </location>
</feature>
<dbReference type="OrthoDB" id="266334at2759"/>
<dbReference type="GO" id="GO:0034975">
    <property type="term" value="P:protein folding in endoplasmic reticulum"/>
    <property type="evidence" value="ECO:0007669"/>
    <property type="project" value="TreeGrafter"/>
</dbReference>
<evidence type="ECO:0000256" key="6">
    <source>
        <dbReference type="SAM" id="SignalP"/>
    </source>
</evidence>
<feature type="compositionally biased region" description="Polar residues" evidence="5">
    <location>
        <begin position="758"/>
        <end position="769"/>
    </location>
</feature>
<dbReference type="PANTHER" id="PTHR12953:SF0">
    <property type="entry name" value="SUN DOMAIN-CONTAINING OSSIFICATION FACTOR"/>
    <property type="match status" value="1"/>
</dbReference>
<dbReference type="PANTHER" id="PTHR12953">
    <property type="entry name" value="MEMBRANE PROTEIN CH1 RELATED"/>
    <property type="match status" value="1"/>
</dbReference>
<name>A0A6A7C3R3_9PEZI</name>
<dbReference type="GO" id="GO:0016020">
    <property type="term" value="C:membrane"/>
    <property type="evidence" value="ECO:0007669"/>
    <property type="project" value="InterPro"/>
</dbReference>
<comment type="subcellular location">
    <subcellularLocation>
        <location evidence="1">Endomembrane system</location>
    </subcellularLocation>
</comment>
<dbReference type="Pfam" id="PF07738">
    <property type="entry name" value="Sad1_UNC"/>
    <property type="match status" value="1"/>
</dbReference>
<feature type="chain" id="PRO_5025546943" description="SUN domain-containing protein" evidence="6">
    <location>
        <begin position="25"/>
        <end position="784"/>
    </location>
</feature>
<dbReference type="EMBL" id="MU005969">
    <property type="protein sequence ID" value="KAF2861897.1"/>
    <property type="molecule type" value="Genomic_DNA"/>
</dbReference>
<feature type="compositionally biased region" description="Low complexity" evidence="5">
    <location>
        <begin position="434"/>
        <end position="443"/>
    </location>
</feature>
<sequence>MFDVCCRCLSLALFFVISSALSAAQLGSVETPRLETCARNPDIYLTRLPQQCLRTERPRSADSASQVELTILTHQTLSSQNLSLLQSPTNSEATSTQGLITTSVAVTSAANSSAEPSNPNEPEAEPDSPLDVAHFLSFEEWKKQNLAKAGQSPEHIGQARPQASGKRQRPDLNALESLGDESEINLDFSFGSADPLQPSVSPIKTDESPSTGLTPRSKDAGKTCKERTNYASFDCAATVLKTNPECKHASSVLIENKDSYMLNTCSAPNKFFIVELCNDILIDTIVLANYEFFSSIFRHFRISVSDRYPVKLDKWKDLGTFEAKNTREVQAFLVENPLIWARYLRIEFLSHFGNEYYCPLSLLRVHGTTMMQEFRHQEELARGENPDDDPTLTAEASPAPPVEPAVSDAIKNSQSIIEPAPEDTHTPAQIKPTSSSETASVSSDEPKSPETAHVAFAAASTCPRLDNPLAYWREAVGSTASASSRSSASATSGPTKDSVTPTSTQTTFLEAKTQSSRPTSPNPPVVTTASPIRSADDINHSQRSTASTFIASAQPPTQESFFKSIHKRLQQLESNSTLSLQYIEEQSRLLRDAFTKVEKRQVASASKFLSRLNETILAELNGFRQAYDQLLRTTVVEVESQQEQYRRELLALNNRLTLVADELLWQERMGVIQSTLLLLCLGLVLFSRQAAGGVEVPFAQQIILKSQAALRTAGWDSDGSPSSPLSAFRLRRGTNPSVASGSEEHVSEDEGSEEGSVLGTQSGPATPSGSVAGLKRIDTTGVEI</sequence>
<feature type="signal peptide" evidence="6">
    <location>
        <begin position="1"/>
        <end position="24"/>
    </location>
</feature>
<keyword evidence="4" id="KW-0472">Membrane</keyword>
<dbReference type="InterPro" id="IPR045120">
    <property type="entry name" value="Suco/Slp1-like"/>
</dbReference>
<evidence type="ECO:0000256" key="1">
    <source>
        <dbReference type="ARBA" id="ARBA00004308"/>
    </source>
</evidence>
<dbReference type="PROSITE" id="PS51469">
    <property type="entry name" value="SUN"/>
    <property type="match status" value="1"/>
</dbReference>
<dbReference type="FunFam" id="2.60.120.260:FF:000082">
    <property type="entry name" value="Sad1/UNC domain protein"/>
    <property type="match status" value="1"/>
</dbReference>
<feature type="region of interest" description="Disordered" evidence="5">
    <location>
        <begin position="146"/>
        <end position="169"/>
    </location>
</feature>
<evidence type="ECO:0000256" key="3">
    <source>
        <dbReference type="ARBA" id="ARBA00022989"/>
    </source>
</evidence>
<evidence type="ECO:0000256" key="4">
    <source>
        <dbReference type="ARBA" id="ARBA00023136"/>
    </source>
</evidence>
<keyword evidence="2" id="KW-0812">Transmembrane</keyword>